<evidence type="ECO:0000313" key="1">
    <source>
        <dbReference type="EMBL" id="QQP38233.1"/>
    </source>
</evidence>
<feature type="non-terminal residue" evidence="1">
    <location>
        <position position="75"/>
    </location>
</feature>
<evidence type="ECO:0000313" key="2">
    <source>
        <dbReference type="Proteomes" id="UP000595437"/>
    </source>
</evidence>
<proteinExistence type="predicted"/>
<dbReference type="Proteomes" id="UP000595437">
    <property type="component" value="Chromosome 13"/>
</dbReference>
<reference evidence="2" key="1">
    <citation type="submission" date="2021-01" db="EMBL/GenBank/DDBJ databases">
        <title>Caligus Genome Assembly.</title>
        <authorList>
            <person name="Gallardo-Escarate C."/>
        </authorList>
    </citation>
    <scope>NUCLEOTIDE SEQUENCE [LARGE SCALE GENOMIC DNA]</scope>
</reference>
<accession>A0A7T8GUV1</accession>
<dbReference type="OrthoDB" id="10484474at2759"/>
<protein>
    <submittedName>
        <fullName evidence="1">Uncharacterized protein</fullName>
    </submittedName>
</protein>
<dbReference type="EMBL" id="CP045902">
    <property type="protein sequence ID" value="QQP38233.1"/>
    <property type="molecule type" value="Genomic_DNA"/>
</dbReference>
<sequence>FCKSTCQTVGRLSGTCNADNTDCDCADDFVSPRQWALCVEDAICRLDCQRKGYARGVCEGPSGWDCNCVSSKGES</sequence>
<keyword evidence="2" id="KW-1185">Reference proteome</keyword>
<dbReference type="AlphaFoldDB" id="A0A7T8GUV1"/>
<organism evidence="1 2">
    <name type="scientific">Caligus rogercresseyi</name>
    <name type="common">Sea louse</name>
    <dbReference type="NCBI Taxonomy" id="217165"/>
    <lineage>
        <taxon>Eukaryota</taxon>
        <taxon>Metazoa</taxon>
        <taxon>Ecdysozoa</taxon>
        <taxon>Arthropoda</taxon>
        <taxon>Crustacea</taxon>
        <taxon>Multicrustacea</taxon>
        <taxon>Hexanauplia</taxon>
        <taxon>Copepoda</taxon>
        <taxon>Siphonostomatoida</taxon>
        <taxon>Caligidae</taxon>
        <taxon>Caligus</taxon>
    </lineage>
</organism>
<name>A0A7T8GUV1_CALRO</name>
<gene>
    <name evidence="1" type="ORF">FKW44_018748</name>
</gene>
<feature type="non-terminal residue" evidence="1">
    <location>
        <position position="1"/>
    </location>
</feature>